<gene>
    <name evidence="3" type="ORF">S1361_25155</name>
</gene>
<evidence type="ECO:0000259" key="2">
    <source>
        <dbReference type="Pfam" id="PF04167"/>
    </source>
</evidence>
<protein>
    <recommendedName>
        <fullName evidence="2">DUF402 domain-containing protein</fullName>
    </recommendedName>
</protein>
<reference evidence="3 4" key="1">
    <citation type="submission" date="2021-03" db="EMBL/GenBank/DDBJ databases">
        <title>Complete genome sequence of Streptomyces cyanogenus S136, producer of anticancer angucycline landomycin A.</title>
        <authorList>
            <person name="Hrab P."/>
            <person name="Ruckert C."/>
            <person name="Busche T."/>
            <person name="Ostash I."/>
            <person name="Kalinowski J."/>
            <person name="Fedorenko V."/>
            <person name="Yushchuk O."/>
            <person name="Ostash B."/>
        </authorList>
    </citation>
    <scope>NUCLEOTIDE SEQUENCE [LARGE SCALE GENOMIC DNA]</scope>
    <source>
        <strain evidence="3 4">S136</strain>
    </source>
</reference>
<name>A0ABX7TV39_STRCY</name>
<dbReference type="InterPro" id="IPR007295">
    <property type="entry name" value="DUF402"/>
</dbReference>
<dbReference type="InterPro" id="IPR050212">
    <property type="entry name" value="Ntdp-like"/>
</dbReference>
<evidence type="ECO:0000256" key="1">
    <source>
        <dbReference type="ARBA" id="ARBA00022801"/>
    </source>
</evidence>
<dbReference type="EMBL" id="CP071839">
    <property type="protein sequence ID" value="QTE00645.1"/>
    <property type="molecule type" value="Genomic_DNA"/>
</dbReference>
<sequence length="215" mass="24725">MWFRTGMTERFSPGQVVVRRELLDNRPWITYPVRVVEDGEDLLALYLAQGTPMTFGSGPFSWGPHPWQAVADTWQSPGVLQLQRPGDLYAVWVFWNDDRSRHDWYVNFQRPFRRTTLGIDTLDLELDIRVPGDGGAYRWKDVDHFESRAAAGGFAEGEADRVREAARELTLALDRGEAWWDPAWSRWHPDTAWTVPERVPEALTESARPVEAGRS</sequence>
<organism evidence="3 4">
    <name type="scientific">Streptomyces cyanogenus</name>
    <dbReference type="NCBI Taxonomy" id="80860"/>
    <lineage>
        <taxon>Bacteria</taxon>
        <taxon>Bacillati</taxon>
        <taxon>Actinomycetota</taxon>
        <taxon>Actinomycetes</taxon>
        <taxon>Kitasatosporales</taxon>
        <taxon>Streptomycetaceae</taxon>
        <taxon>Streptomyces</taxon>
    </lineage>
</organism>
<keyword evidence="4" id="KW-1185">Reference proteome</keyword>
<evidence type="ECO:0000313" key="4">
    <source>
        <dbReference type="Proteomes" id="UP000663908"/>
    </source>
</evidence>
<dbReference type="PANTHER" id="PTHR39159">
    <property type="match status" value="1"/>
</dbReference>
<dbReference type="Pfam" id="PF04167">
    <property type="entry name" value="DUF402"/>
    <property type="match status" value="1"/>
</dbReference>
<dbReference type="Gene3D" id="2.40.380.10">
    <property type="entry name" value="FomD-like"/>
    <property type="match status" value="1"/>
</dbReference>
<dbReference type="PANTHER" id="PTHR39159:SF1">
    <property type="entry name" value="UPF0374 PROTEIN YGAC"/>
    <property type="match status" value="1"/>
</dbReference>
<dbReference type="SUPFAM" id="SSF159234">
    <property type="entry name" value="FomD-like"/>
    <property type="match status" value="1"/>
</dbReference>
<dbReference type="InterPro" id="IPR035930">
    <property type="entry name" value="FomD-like_sf"/>
</dbReference>
<feature type="domain" description="DUF402" evidence="2">
    <location>
        <begin position="66"/>
        <end position="176"/>
    </location>
</feature>
<accession>A0ABX7TV39</accession>
<evidence type="ECO:0000313" key="3">
    <source>
        <dbReference type="EMBL" id="QTE00645.1"/>
    </source>
</evidence>
<keyword evidence="1" id="KW-0378">Hydrolase</keyword>
<proteinExistence type="predicted"/>
<dbReference type="Proteomes" id="UP000663908">
    <property type="component" value="Chromosome"/>
</dbReference>